<dbReference type="EMBL" id="GBRH01246500">
    <property type="protein sequence ID" value="JAD51395.1"/>
    <property type="molecule type" value="Transcribed_RNA"/>
</dbReference>
<protein>
    <submittedName>
        <fullName evidence="1">Uncharacterized protein</fullName>
    </submittedName>
</protein>
<reference evidence="1" key="2">
    <citation type="journal article" date="2015" name="Data Brief">
        <title>Shoot transcriptome of the giant reed, Arundo donax.</title>
        <authorList>
            <person name="Barrero R.A."/>
            <person name="Guerrero F.D."/>
            <person name="Moolhuijzen P."/>
            <person name="Goolsby J.A."/>
            <person name="Tidwell J."/>
            <person name="Bellgard S.E."/>
            <person name="Bellgard M.I."/>
        </authorList>
    </citation>
    <scope>NUCLEOTIDE SEQUENCE</scope>
    <source>
        <tissue evidence="1">Shoot tissue taken approximately 20 cm above the soil surface</tissue>
    </source>
</reference>
<proteinExistence type="predicted"/>
<reference evidence="1" key="1">
    <citation type="submission" date="2014-09" db="EMBL/GenBank/DDBJ databases">
        <authorList>
            <person name="Magalhaes I.L.F."/>
            <person name="Oliveira U."/>
            <person name="Santos F.R."/>
            <person name="Vidigal T.H.D.A."/>
            <person name="Brescovit A.D."/>
            <person name="Santos A.J."/>
        </authorList>
    </citation>
    <scope>NUCLEOTIDE SEQUENCE</scope>
    <source>
        <tissue evidence="1">Shoot tissue taken approximately 20 cm above the soil surface</tissue>
    </source>
</reference>
<evidence type="ECO:0000313" key="1">
    <source>
        <dbReference type="EMBL" id="JAD51395.1"/>
    </source>
</evidence>
<name>A0A0A9AR46_ARUDO</name>
<sequence>MLLQQECLAKVLLCKVRSCSQLEKLSSLPK</sequence>
<dbReference type="AlphaFoldDB" id="A0A0A9AR46"/>
<organism evidence="1">
    <name type="scientific">Arundo donax</name>
    <name type="common">Giant reed</name>
    <name type="synonym">Donax arundinaceus</name>
    <dbReference type="NCBI Taxonomy" id="35708"/>
    <lineage>
        <taxon>Eukaryota</taxon>
        <taxon>Viridiplantae</taxon>
        <taxon>Streptophyta</taxon>
        <taxon>Embryophyta</taxon>
        <taxon>Tracheophyta</taxon>
        <taxon>Spermatophyta</taxon>
        <taxon>Magnoliopsida</taxon>
        <taxon>Liliopsida</taxon>
        <taxon>Poales</taxon>
        <taxon>Poaceae</taxon>
        <taxon>PACMAD clade</taxon>
        <taxon>Arundinoideae</taxon>
        <taxon>Arundineae</taxon>
        <taxon>Arundo</taxon>
    </lineage>
</organism>
<accession>A0A0A9AR46</accession>